<protein>
    <submittedName>
        <fullName evidence="8">RagB/SusD family nutrient uptake outer membrane protein</fullName>
    </submittedName>
</protein>
<dbReference type="AlphaFoldDB" id="A0A3P1XMD5"/>
<accession>A0A3P1XMD5</accession>
<name>A0A3P1XMD5_TANFO</name>
<evidence type="ECO:0000256" key="3">
    <source>
        <dbReference type="ARBA" id="ARBA00022729"/>
    </source>
</evidence>
<proteinExistence type="inferred from homology"/>
<evidence type="ECO:0000259" key="6">
    <source>
        <dbReference type="Pfam" id="PF07980"/>
    </source>
</evidence>
<dbReference type="Proteomes" id="UP000278609">
    <property type="component" value="Unassembled WGS sequence"/>
</dbReference>
<evidence type="ECO:0000259" key="7">
    <source>
        <dbReference type="Pfam" id="PF14322"/>
    </source>
</evidence>
<dbReference type="InterPro" id="IPR033985">
    <property type="entry name" value="SusD-like_N"/>
</dbReference>
<dbReference type="EMBL" id="RQYS01000052">
    <property type="protein sequence ID" value="RRD59160.1"/>
    <property type="molecule type" value="Genomic_DNA"/>
</dbReference>
<gene>
    <name evidence="8" type="ORF">EII40_11125</name>
</gene>
<evidence type="ECO:0000256" key="5">
    <source>
        <dbReference type="ARBA" id="ARBA00023237"/>
    </source>
</evidence>
<dbReference type="InterPro" id="IPR012944">
    <property type="entry name" value="SusD_RagB_dom"/>
</dbReference>
<evidence type="ECO:0000256" key="4">
    <source>
        <dbReference type="ARBA" id="ARBA00023136"/>
    </source>
</evidence>
<feature type="domain" description="SusD-like N-terminal" evidence="7">
    <location>
        <begin position="91"/>
        <end position="219"/>
    </location>
</feature>
<dbReference type="PROSITE" id="PS51257">
    <property type="entry name" value="PROKAR_LIPOPROTEIN"/>
    <property type="match status" value="1"/>
</dbReference>
<keyword evidence="5" id="KW-0998">Cell outer membrane</keyword>
<organism evidence="8 9">
    <name type="scientific">Tannerella forsythia</name>
    <name type="common">Bacteroides forsythus</name>
    <dbReference type="NCBI Taxonomy" id="28112"/>
    <lineage>
        <taxon>Bacteria</taxon>
        <taxon>Pseudomonadati</taxon>
        <taxon>Bacteroidota</taxon>
        <taxon>Bacteroidia</taxon>
        <taxon>Bacteroidales</taxon>
        <taxon>Tannerellaceae</taxon>
        <taxon>Tannerella</taxon>
    </lineage>
</organism>
<dbReference type="SUPFAM" id="SSF48452">
    <property type="entry name" value="TPR-like"/>
    <property type="match status" value="1"/>
</dbReference>
<evidence type="ECO:0000313" key="8">
    <source>
        <dbReference type="EMBL" id="RRD59160.1"/>
    </source>
</evidence>
<keyword evidence="3" id="KW-0732">Signal</keyword>
<dbReference type="Pfam" id="PF14322">
    <property type="entry name" value="SusD-like_3"/>
    <property type="match status" value="1"/>
</dbReference>
<dbReference type="InterPro" id="IPR011990">
    <property type="entry name" value="TPR-like_helical_dom_sf"/>
</dbReference>
<comment type="subcellular location">
    <subcellularLocation>
        <location evidence="1">Cell outer membrane</location>
    </subcellularLocation>
</comment>
<sequence length="512" mass="58464">MMKKIIYMMLTVVTLTGLSSCESYLDILPDDKITNEIFWTSPDDAKLALNGVYSVLRNNYVYGYGGGYDACTPNAYQWAHWEGKQKQVGNGTITSGIGGIVSNRWKYCYGGIYRANYFLENADKIPNMDAAAKEVMLGEVYFLRALFYDLLVRSYGGVPLVLKTITPEEGRKLTRASAEEVWKQVRQDFDEAIKRLPKNSPDNGRATLGAALGMKMKTYMYTSEWEKVLEYCDKIDALNKYQLFPTYYGLFQYENEGNAETLFALSFMDGVFQQGSIFDRYWQPQNLKYGIDGSNSVAPTQLLVDEYETLDGTPVDKNDPYKNRDPRLDFTILRPGAYFQGQLYPTEIKNHTGQKVGFGIRKYTIETMPVVGRQSPLDFMILRYGDVLLCRAEAMIELNKDIDGAIDLINRIRTERKDVKMPPVKKGIGQAEARKTLRHERRIELALEGQFWDDIKRWNAGPEYYPCDVFGALGEKLETKFPNGYNIKKDNVLPIPDSEISLNNNLKQNEGY</sequence>
<evidence type="ECO:0000256" key="1">
    <source>
        <dbReference type="ARBA" id="ARBA00004442"/>
    </source>
</evidence>
<keyword evidence="4" id="KW-0472">Membrane</keyword>
<comment type="caution">
    <text evidence="8">The sequence shown here is derived from an EMBL/GenBank/DDBJ whole genome shotgun (WGS) entry which is preliminary data.</text>
</comment>
<reference evidence="8 9" key="1">
    <citation type="submission" date="2018-11" db="EMBL/GenBank/DDBJ databases">
        <title>Genomes From Bacteria Associated with the Canine Oral Cavity: a Test Case for Automated Genome-Based Taxonomic Assignment.</title>
        <authorList>
            <person name="Coil D.A."/>
            <person name="Jospin G."/>
            <person name="Darling A.E."/>
            <person name="Wallis C."/>
            <person name="Davis I.J."/>
            <person name="Harris S."/>
            <person name="Eisen J.A."/>
            <person name="Holcombe L.J."/>
            <person name="O'Flynn C."/>
        </authorList>
    </citation>
    <scope>NUCLEOTIDE SEQUENCE [LARGE SCALE GENOMIC DNA]</scope>
    <source>
        <strain evidence="8 9">OH2617_COT-023</strain>
    </source>
</reference>
<comment type="similarity">
    <text evidence="2">Belongs to the SusD family.</text>
</comment>
<dbReference type="CDD" id="cd08977">
    <property type="entry name" value="SusD"/>
    <property type="match status" value="1"/>
</dbReference>
<dbReference type="GO" id="GO:0009279">
    <property type="term" value="C:cell outer membrane"/>
    <property type="evidence" value="ECO:0007669"/>
    <property type="project" value="UniProtKB-SubCell"/>
</dbReference>
<dbReference type="Gene3D" id="1.25.40.390">
    <property type="match status" value="1"/>
</dbReference>
<feature type="domain" description="RagB/SusD" evidence="6">
    <location>
        <begin position="260"/>
        <end position="512"/>
    </location>
</feature>
<dbReference type="OrthoDB" id="1109873at2"/>
<dbReference type="RefSeq" id="WP_124752304.1">
    <property type="nucleotide sequence ID" value="NZ_RQYS01000052.1"/>
</dbReference>
<evidence type="ECO:0000256" key="2">
    <source>
        <dbReference type="ARBA" id="ARBA00006275"/>
    </source>
</evidence>
<evidence type="ECO:0000313" key="9">
    <source>
        <dbReference type="Proteomes" id="UP000278609"/>
    </source>
</evidence>
<dbReference type="Pfam" id="PF07980">
    <property type="entry name" value="SusD_RagB"/>
    <property type="match status" value="1"/>
</dbReference>